<name>A0A329SBW3_9STRA</name>
<dbReference type="AlphaFoldDB" id="A0A329SBW3"/>
<dbReference type="OrthoDB" id="109023at2759"/>
<proteinExistence type="predicted"/>
<evidence type="ECO:0000313" key="2">
    <source>
        <dbReference type="Proteomes" id="UP000251314"/>
    </source>
</evidence>
<evidence type="ECO:0000313" key="1">
    <source>
        <dbReference type="EMBL" id="RAW34294.1"/>
    </source>
</evidence>
<organism evidence="1 2">
    <name type="scientific">Phytophthora cactorum</name>
    <dbReference type="NCBI Taxonomy" id="29920"/>
    <lineage>
        <taxon>Eukaryota</taxon>
        <taxon>Sar</taxon>
        <taxon>Stramenopiles</taxon>
        <taxon>Oomycota</taxon>
        <taxon>Peronosporomycetes</taxon>
        <taxon>Peronosporales</taxon>
        <taxon>Peronosporaceae</taxon>
        <taxon>Phytophthora</taxon>
    </lineage>
</organism>
<dbReference type="Proteomes" id="UP000251314">
    <property type="component" value="Unassembled WGS sequence"/>
</dbReference>
<keyword evidence="2" id="KW-1185">Reference proteome</keyword>
<reference evidence="1 2" key="1">
    <citation type="submission" date="2018-01" db="EMBL/GenBank/DDBJ databases">
        <title>Draft genome of the strawberry crown rot pathogen Phytophthora cactorum.</title>
        <authorList>
            <person name="Armitage A.D."/>
            <person name="Lysoe E."/>
            <person name="Nellist C.F."/>
            <person name="Harrison R.J."/>
            <person name="Brurberg M.B."/>
        </authorList>
    </citation>
    <scope>NUCLEOTIDE SEQUENCE [LARGE SCALE GENOMIC DNA]</scope>
    <source>
        <strain evidence="1 2">10300</strain>
    </source>
</reference>
<dbReference type="VEuPathDB" id="FungiDB:PC110_g9368"/>
<dbReference type="EMBL" id="MJFZ01000205">
    <property type="protein sequence ID" value="RAW34294.1"/>
    <property type="molecule type" value="Genomic_DNA"/>
</dbReference>
<accession>A0A329SBW3</accession>
<protein>
    <recommendedName>
        <fullName evidence="3">Tc1-like transposase DDE domain-containing protein</fullName>
    </recommendedName>
</protein>
<comment type="caution">
    <text evidence="1">The sequence shown here is derived from an EMBL/GenBank/DDBJ whole genome shotgun (WGS) entry which is preliminary data.</text>
</comment>
<sequence length="137" mass="15478">MEVNAEFVDEAVKAHEVYLENFSDKMIVIVLDNAPAHRQTEARVTERGLGAVVLGPLLAHVCFSVLNVRIKAYLAWCRDEMLSFPIGKKTAGRMRLLERADEHCMPCMDRCLVNKMTRHCALSITAAIRSEPMVYKT</sequence>
<dbReference type="STRING" id="29920.A0A329SBW3"/>
<gene>
    <name evidence="1" type="ORF">PC110_g9368</name>
</gene>
<evidence type="ECO:0008006" key="3">
    <source>
        <dbReference type="Google" id="ProtNLM"/>
    </source>
</evidence>